<reference evidence="1 2" key="1">
    <citation type="submission" date="2014-12" db="EMBL/GenBank/DDBJ databases">
        <title>Complete genome sequence of Francisella guanzhouensis strain 08HL01032 isolated from air-conditioning system in China.</title>
        <authorList>
            <person name="Svensson D."/>
            <person name="Ohrman C."/>
            <person name="Backman S."/>
            <person name="Karlsson E."/>
            <person name="Nilsson E."/>
            <person name="Bystrom M."/>
            <person name="Larkeryd A."/>
            <person name="Stenberg P."/>
            <person name="Scholtz H.C."/>
            <person name="Forsman M."/>
            <person name="Sjodin A."/>
        </authorList>
    </citation>
    <scope>NUCLEOTIDE SEQUENCE [LARGE SCALE GENOMIC DNA]</scope>
    <source>
        <strain evidence="1 2">08HL01032</strain>
    </source>
</reference>
<gene>
    <name evidence="1" type="ORF">SD28_03685</name>
</gene>
<accession>A0A0A8E5B1</accession>
<evidence type="ECO:0000313" key="2">
    <source>
        <dbReference type="Proteomes" id="UP000031104"/>
    </source>
</evidence>
<organism evidence="1 2">
    <name type="scientific">Allofrancisella guangzhouensis</name>
    <dbReference type="NCBI Taxonomy" id="594679"/>
    <lineage>
        <taxon>Bacteria</taxon>
        <taxon>Pseudomonadati</taxon>
        <taxon>Pseudomonadota</taxon>
        <taxon>Gammaproteobacteria</taxon>
        <taxon>Thiotrichales</taxon>
        <taxon>Francisellaceae</taxon>
        <taxon>Allofrancisella</taxon>
    </lineage>
</organism>
<dbReference type="HOGENOM" id="CLU_1545366_0_0_6"/>
<dbReference type="AlphaFoldDB" id="A0A0A8E5B1"/>
<dbReference type="EMBL" id="CP010427">
    <property type="protein sequence ID" value="AJC48797.1"/>
    <property type="molecule type" value="Genomic_DNA"/>
</dbReference>
<keyword evidence="2" id="KW-1185">Reference proteome</keyword>
<dbReference type="KEGG" id="fgu:SD28_03685"/>
<dbReference type="RefSeq" id="WP_039124206.1">
    <property type="nucleotide sequence ID" value="NZ_CP010427.1"/>
</dbReference>
<dbReference type="Proteomes" id="UP000031104">
    <property type="component" value="Chromosome"/>
</dbReference>
<sequence>MFQRKEPNSLEAPKDYEKMGLINKENTGEEFRRPTKIFDNYIPKAYMVNGPKYTYTGWNDRRKEYNQLYIYGISGLGLQSVKVLSILNVDKRKYNQYFEVIAPIILYYFTGHNFFEVHQAMLTAIESLNGSSNISPQPDIQFNTWENYINTIPDIILRSAFRLALITDRGVKV</sequence>
<protein>
    <submittedName>
        <fullName evidence="1">Uncharacterized protein</fullName>
    </submittedName>
</protein>
<name>A0A0A8E5B1_9GAMM</name>
<dbReference type="OrthoDB" id="9776746at2"/>
<proteinExistence type="predicted"/>
<evidence type="ECO:0000313" key="1">
    <source>
        <dbReference type="EMBL" id="AJC48797.1"/>
    </source>
</evidence>